<evidence type="ECO:0000256" key="3">
    <source>
        <dbReference type="SAM" id="Coils"/>
    </source>
</evidence>
<evidence type="ECO:0000313" key="5">
    <source>
        <dbReference type="Proteomes" id="UP000294299"/>
    </source>
</evidence>
<name>A0A484IGV6_9ARCH</name>
<keyword evidence="2 4" id="KW-0560">Oxidoreductase</keyword>
<dbReference type="PRINTS" id="PR00081">
    <property type="entry name" value="GDHRDH"/>
</dbReference>
<dbReference type="InterPro" id="IPR002347">
    <property type="entry name" value="SDR_fam"/>
</dbReference>
<sequence>MNEISKTVLVTGSGTGIGLAVAKKFAKAGYNIIILGRRKEPLIEAAAILNRIISDNRLNSRVTYFPGVDVSDLDGLVTMYNEIKREFGHIDVIVNNAGVSGPVKVFTNSSYKEFKDCVSIHLSGTFWTSIKGLDVLSKSGKIITISTFFTEENKFDQRPYRFRTPYTAAQGAKNRLSECFAWELVQQEIHAIATNPGPVHSDRIYKTVYPKAAAEFLRIGGFAGLTNKQVEEVTSSLLPYLGEDAETIQSQTKEVAKGLVEQDPNLNVDEAQKLLKELLQKIQEIAEKVQSNTKKMIVDNEFLSQDDVAHMVFTLSDERNGKLLNGKVIPNDRVFYPVKPIIERKLSYDPTKTLENKVILITTTATADEQLRDIKELATAIGKLNTKQLIILTDKNEHAELSEKLFEDFHHHNLDLSNEDTVLKVFNTINSRYGRVDTTFHFTGSYDYESDFVSLSADKWNRLVEQFIYIPHLITRESVLSMTSHEALDNPKLFKNSKGNVIIIGPSAPIGKKISGSVRARSEVFRGALRPYVTTVNQELHDVLDSEINMTLILQGNVSGEAPNPDRLRETLIKLGSQEEFRDNLIYYMDE</sequence>
<keyword evidence="3" id="KW-0175">Coiled coil</keyword>
<evidence type="ECO:0000313" key="4">
    <source>
        <dbReference type="EMBL" id="VFJ15440.1"/>
    </source>
</evidence>
<dbReference type="RefSeq" id="WP_134485393.1">
    <property type="nucleotide sequence ID" value="NZ_LR216287.1"/>
</dbReference>
<dbReference type="EMBL" id="LR216287">
    <property type="protein sequence ID" value="VFJ15440.1"/>
    <property type="molecule type" value="Genomic_DNA"/>
</dbReference>
<evidence type="ECO:0000256" key="1">
    <source>
        <dbReference type="ARBA" id="ARBA00006484"/>
    </source>
</evidence>
<dbReference type="PANTHER" id="PTHR42760">
    <property type="entry name" value="SHORT-CHAIN DEHYDROGENASES/REDUCTASES FAMILY MEMBER"/>
    <property type="match status" value="1"/>
</dbReference>
<dbReference type="Gene3D" id="3.40.50.720">
    <property type="entry name" value="NAD(P)-binding Rossmann-like Domain"/>
    <property type="match status" value="2"/>
</dbReference>
<reference evidence="4 5" key="1">
    <citation type="submission" date="2019-02" db="EMBL/GenBank/DDBJ databases">
        <authorList>
            <person name="Lehtovirta-Morley E L."/>
        </authorList>
    </citation>
    <scope>NUCLEOTIDE SEQUENCE [LARGE SCALE GENOMIC DNA]</scope>
    <source>
        <strain evidence="4">NFRAN1</strain>
    </source>
</reference>
<dbReference type="EC" id="1.1.1.47" evidence="4"/>
<gene>
    <name evidence="4" type="primary">gdhI</name>
    <name evidence="4" type="ORF">NFRAN_3122</name>
</gene>
<accession>A0A484IGV6</accession>
<comment type="similarity">
    <text evidence="1">Belongs to the short-chain dehydrogenases/reductases (SDR) family.</text>
</comment>
<dbReference type="InterPro" id="IPR036291">
    <property type="entry name" value="NAD(P)-bd_dom_sf"/>
</dbReference>
<dbReference type="Pfam" id="PF00106">
    <property type="entry name" value="adh_short"/>
    <property type="match status" value="1"/>
</dbReference>
<dbReference type="PANTHER" id="PTHR42760:SF133">
    <property type="entry name" value="3-OXOACYL-[ACYL-CARRIER-PROTEIN] REDUCTASE"/>
    <property type="match status" value="1"/>
</dbReference>
<dbReference type="KEGG" id="nfn:NFRAN_3122"/>
<dbReference type="GeneID" id="39422215"/>
<dbReference type="CDD" id="cd05233">
    <property type="entry name" value="SDR_c"/>
    <property type="match status" value="1"/>
</dbReference>
<proteinExistence type="inferred from homology"/>
<dbReference type="GO" id="GO:0047936">
    <property type="term" value="F:glucose 1-dehydrogenase [NAD(P)+] activity"/>
    <property type="evidence" value="ECO:0007669"/>
    <property type="project" value="UniProtKB-EC"/>
</dbReference>
<feature type="coiled-coil region" evidence="3">
    <location>
        <begin position="268"/>
        <end position="295"/>
    </location>
</feature>
<dbReference type="SUPFAM" id="SSF51735">
    <property type="entry name" value="NAD(P)-binding Rossmann-fold domains"/>
    <property type="match status" value="2"/>
</dbReference>
<dbReference type="Proteomes" id="UP000294299">
    <property type="component" value="Chromosome NFRAN"/>
</dbReference>
<dbReference type="OrthoDB" id="7442at2157"/>
<keyword evidence="5" id="KW-1185">Reference proteome</keyword>
<organism evidence="4 5">
    <name type="scientific">Candidatus Nitrosocosmicus franklandianus</name>
    <dbReference type="NCBI Taxonomy" id="1798806"/>
    <lineage>
        <taxon>Archaea</taxon>
        <taxon>Nitrososphaerota</taxon>
        <taxon>Nitrososphaeria</taxon>
        <taxon>Nitrososphaerales</taxon>
        <taxon>Nitrososphaeraceae</taxon>
        <taxon>Candidatus Nitrosocosmicus</taxon>
    </lineage>
</organism>
<evidence type="ECO:0000256" key="2">
    <source>
        <dbReference type="ARBA" id="ARBA00023002"/>
    </source>
</evidence>
<protein>
    <submittedName>
        <fullName evidence="4">Glucose 1-dehydrogenase 1</fullName>
        <ecNumber evidence="4">1.1.1.47</ecNumber>
    </submittedName>
</protein>
<dbReference type="PRINTS" id="PR00080">
    <property type="entry name" value="SDRFAMILY"/>
</dbReference>
<dbReference type="AlphaFoldDB" id="A0A484IGV6"/>